<evidence type="ECO:0000256" key="4">
    <source>
        <dbReference type="ARBA" id="ARBA00020824"/>
    </source>
</evidence>
<dbReference type="EMBL" id="JAABOA010002846">
    <property type="protein sequence ID" value="KAF9579334.1"/>
    <property type="molecule type" value="Genomic_DNA"/>
</dbReference>
<keyword evidence="6" id="KW-0732">Signal</keyword>
<evidence type="ECO:0000256" key="11">
    <source>
        <dbReference type="SAM" id="MobiDB-lite"/>
    </source>
</evidence>
<feature type="non-terminal residue" evidence="14">
    <location>
        <position position="1067"/>
    </location>
</feature>
<dbReference type="PANTHER" id="PTHR21573:SF0">
    <property type="entry name" value="ER MEMBRANE PROTEIN COMPLEX SUBUNIT 1"/>
    <property type="match status" value="1"/>
</dbReference>
<gene>
    <name evidence="14" type="ORF">BGW38_004449</name>
</gene>
<keyword evidence="10" id="KW-0325">Glycoprotein</keyword>
<dbReference type="SMART" id="SM00564">
    <property type="entry name" value="PQQ"/>
    <property type="match status" value="5"/>
</dbReference>
<dbReference type="InterPro" id="IPR018391">
    <property type="entry name" value="PQQ_b-propeller_rpt"/>
</dbReference>
<protein>
    <recommendedName>
        <fullName evidence="4">ER membrane protein complex subunit 1</fullName>
    </recommendedName>
</protein>
<evidence type="ECO:0000313" key="15">
    <source>
        <dbReference type="Proteomes" id="UP000780801"/>
    </source>
</evidence>
<evidence type="ECO:0000256" key="1">
    <source>
        <dbReference type="ARBA" id="ARBA00004115"/>
    </source>
</evidence>
<comment type="caution">
    <text evidence="14">The sequence shown here is derived from an EMBL/GenBank/DDBJ whole genome shotgun (WGS) entry which is preliminary data.</text>
</comment>
<evidence type="ECO:0000256" key="10">
    <source>
        <dbReference type="ARBA" id="ARBA00023180"/>
    </source>
</evidence>
<dbReference type="Proteomes" id="UP000780801">
    <property type="component" value="Unassembled WGS sequence"/>
</dbReference>
<keyword evidence="5" id="KW-0812">Transmembrane</keyword>
<dbReference type="InterPro" id="IPR011678">
    <property type="entry name" value="EMC1_C"/>
</dbReference>
<dbReference type="InterPro" id="IPR011047">
    <property type="entry name" value="Quinoprotein_ADH-like_sf"/>
</dbReference>
<dbReference type="Pfam" id="PF25293">
    <property type="entry name" value="Beta-prop_EMC1_N"/>
    <property type="match status" value="1"/>
</dbReference>
<dbReference type="InterPro" id="IPR058545">
    <property type="entry name" value="Beta-prop_EMC1_1st"/>
</dbReference>
<keyword evidence="15" id="KW-1185">Reference proteome</keyword>
<comment type="subcellular location">
    <subcellularLocation>
        <location evidence="1">Endoplasmic reticulum membrane</location>
        <topology evidence="1">Single-pass type I membrane protein</topology>
    </subcellularLocation>
</comment>
<feature type="domain" description="EMC1 first beta-propeller" evidence="13">
    <location>
        <begin position="39"/>
        <end position="463"/>
    </location>
</feature>
<dbReference type="GO" id="GO:0034975">
    <property type="term" value="P:protein folding in endoplasmic reticulum"/>
    <property type="evidence" value="ECO:0007669"/>
    <property type="project" value="TreeGrafter"/>
</dbReference>
<feature type="region of interest" description="Disordered" evidence="11">
    <location>
        <begin position="560"/>
        <end position="585"/>
    </location>
</feature>
<keyword evidence="7" id="KW-0256">Endoplasmic reticulum</keyword>
<evidence type="ECO:0000259" key="13">
    <source>
        <dbReference type="Pfam" id="PF25293"/>
    </source>
</evidence>
<dbReference type="PANTHER" id="PTHR21573">
    <property type="entry name" value="ER MEMBRANE PROTEIN COMPLEX SUBUNIT 1"/>
    <property type="match status" value="1"/>
</dbReference>
<dbReference type="GO" id="GO:0072546">
    <property type="term" value="C:EMC complex"/>
    <property type="evidence" value="ECO:0007669"/>
    <property type="project" value="InterPro"/>
</dbReference>
<evidence type="ECO:0000256" key="3">
    <source>
        <dbReference type="ARBA" id="ARBA00011276"/>
    </source>
</evidence>
<comment type="subunit">
    <text evidence="3">Component of the ER membrane protein complex (EMC).</text>
</comment>
<feature type="compositionally biased region" description="Polar residues" evidence="11">
    <location>
        <begin position="574"/>
        <end position="585"/>
    </location>
</feature>
<comment type="similarity">
    <text evidence="2">Belongs to the EMC1 family.</text>
</comment>
<feature type="domain" description="ER membrane protein complex subunit 1 C-terminal" evidence="12">
    <location>
        <begin position="866"/>
        <end position="1067"/>
    </location>
</feature>
<organism evidence="14 15">
    <name type="scientific">Lunasporangiospora selenospora</name>
    <dbReference type="NCBI Taxonomy" id="979761"/>
    <lineage>
        <taxon>Eukaryota</taxon>
        <taxon>Fungi</taxon>
        <taxon>Fungi incertae sedis</taxon>
        <taxon>Mucoromycota</taxon>
        <taxon>Mortierellomycotina</taxon>
        <taxon>Mortierellomycetes</taxon>
        <taxon>Mortierellales</taxon>
        <taxon>Mortierellaceae</taxon>
        <taxon>Lunasporangiospora</taxon>
    </lineage>
</organism>
<accession>A0A9P6FQ48</accession>
<evidence type="ECO:0000256" key="5">
    <source>
        <dbReference type="ARBA" id="ARBA00022692"/>
    </source>
</evidence>
<keyword evidence="9" id="KW-0472">Membrane</keyword>
<evidence type="ECO:0000256" key="9">
    <source>
        <dbReference type="ARBA" id="ARBA00023136"/>
    </source>
</evidence>
<dbReference type="Gene3D" id="2.130.10.10">
    <property type="entry name" value="YVTN repeat-like/Quinoprotein amine dehydrogenase"/>
    <property type="match status" value="1"/>
</dbReference>
<dbReference type="AlphaFoldDB" id="A0A9P6FQ48"/>
<dbReference type="InterPro" id="IPR026895">
    <property type="entry name" value="EMC1"/>
</dbReference>
<reference evidence="14" key="1">
    <citation type="journal article" date="2020" name="Fungal Divers.">
        <title>Resolving the Mortierellaceae phylogeny through synthesis of multi-gene phylogenetics and phylogenomics.</title>
        <authorList>
            <person name="Vandepol N."/>
            <person name="Liber J."/>
            <person name="Desiro A."/>
            <person name="Na H."/>
            <person name="Kennedy M."/>
            <person name="Barry K."/>
            <person name="Grigoriev I.V."/>
            <person name="Miller A.N."/>
            <person name="O'Donnell K."/>
            <person name="Stajich J.E."/>
            <person name="Bonito G."/>
        </authorList>
    </citation>
    <scope>NUCLEOTIDE SEQUENCE</scope>
    <source>
        <strain evidence="14">KOD1015</strain>
    </source>
</reference>
<evidence type="ECO:0000256" key="8">
    <source>
        <dbReference type="ARBA" id="ARBA00022989"/>
    </source>
</evidence>
<proteinExistence type="inferred from homology"/>
<sequence length="1067" mass="117632">MARSAQRLVRATAPAAVLLLATIITFIASIGFIASPVSALVETQAGINDWHHRWIGTPYLSAVHRTSRGSNQVFVATDKNVIASIKAKTGELVWRQILREDEAIHTIRTISGNLFTLTGTGEIHARLLDSKKGQVIWDFTPVGETAIRDTTFGQAAAVTSEDSNLIILNQGRHVRKLSAKAGTELWHWAAEEGSPTTYFALLEAKGFGAHTNVIYVVGLNRGIEALSIEVVALDSITGEYIKTFAAKSKISTFEDVLILGGAAAEKSGYVAWSDEDSLKVLTLGSDRASQTDFQTIVNQVPSLSEFVSKMEMVSLKLPDGHTKFVVAATVGEYNDAKGAGLIDIDEKTGELKVVHDFGDRTGFSSFSAATYPGANDKVIVVRAFRGDSDKGVLEFVDLSDSPITTRHELFPLDFEKFAHFTFMWTEMFTRGAPTPLGRVYFATMDGSFHAYSDVAAERWYREESLAYARDVEILDLPERKLWTQDVNEAGQSSEATQNSTLLNRYIQRLTSHVLQLKDLPAFLVSYANPSSLFTKAPVATPYSEVSIGAALYNTTSNYVKRPVPDDGEGGDAETASQDTETVSTHNTTQLYRDHFGVRKILIFSTDKGKVVAMDSGNKGEILWSRFFAWGHDIKNLVVVRQAHVRLPPVLAMVSETSDGGGNKVIRLYRLNALTGEDFQSDNFFFPASAWIPAGYANAFKLPLEDPDEKTHILAIVDERMHITTFPSTPAAESAFKDFAEDFYFTLEANVGAIGLRGFKPIVSGDMRRMDVEQVWSFPFPKGEQIAAIAERPSYEVMASLGRVLGDRGVMYKYQNPNFATVITENINAEVPYLRVYLVDVVRGSILYEAKHENIGLTQPILATQYENNVVYTFWSEGETSTSAKGFQAVALELYESKNRNQRAKSDTFSSFADERPYVLGQSFPFPHAATAIGVTSTKAGISSKDILFGLSRRSIMTMNKRFLDPRRPTAPPTALEKEEMLIPYSPLTDDPRLLLSYDLEVAGVRRIATAPTLLESTTVVVAYGQDIFVTRHAPSQTFDILNEDFSKSQLLLTIVALVGVMIITAPM</sequence>
<dbReference type="Pfam" id="PF07774">
    <property type="entry name" value="EMC1_C"/>
    <property type="match status" value="1"/>
</dbReference>
<dbReference type="InterPro" id="IPR015943">
    <property type="entry name" value="WD40/YVTN_repeat-like_dom_sf"/>
</dbReference>
<evidence type="ECO:0000256" key="7">
    <source>
        <dbReference type="ARBA" id="ARBA00022824"/>
    </source>
</evidence>
<evidence type="ECO:0000256" key="2">
    <source>
        <dbReference type="ARBA" id="ARBA00007904"/>
    </source>
</evidence>
<evidence type="ECO:0000256" key="6">
    <source>
        <dbReference type="ARBA" id="ARBA00022729"/>
    </source>
</evidence>
<dbReference type="OrthoDB" id="28092at2759"/>
<evidence type="ECO:0000259" key="12">
    <source>
        <dbReference type="Pfam" id="PF07774"/>
    </source>
</evidence>
<dbReference type="SUPFAM" id="SSF50998">
    <property type="entry name" value="Quinoprotein alcohol dehydrogenase-like"/>
    <property type="match status" value="1"/>
</dbReference>
<keyword evidence="8" id="KW-1133">Transmembrane helix</keyword>
<name>A0A9P6FQ48_9FUNG</name>
<evidence type="ECO:0000313" key="14">
    <source>
        <dbReference type="EMBL" id="KAF9579334.1"/>
    </source>
</evidence>